<evidence type="ECO:0000313" key="1">
    <source>
        <dbReference type="Proteomes" id="UP000694930"/>
    </source>
</evidence>
<keyword evidence="1" id="KW-1185">Reference proteome</keyword>
<name>A0ABM1GBH2_SOLPN</name>
<dbReference type="PANTHER" id="PTHR47481:SF21">
    <property type="entry name" value="BASIC-LEUCINE ZIPPER TRANSCRIPTION FACTOR Q-RELATED"/>
    <property type="match status" value="1"/>
</dbReference>
<sequence>MGTNNIIQFNLASQLPLKLSGGLNFATRKAQLSMLMYGDNLFGHLYGTTLAPGRTITLGMNTSPNRTFLTWFRQDKLIHNALMASVKPSIARTVAATVSTKLAWDALHTIYEDRSQTQLFSLRDQLARVSIESRSITDYPYTIRSLSDELATVGAPVSNLELIF</sequence>
<dbReference type="Proteomes" id="UP000694930">
    <property type="component" value="Chromosome 3"/>
</dbReference>
<dbReference type="PANTHER" id="PTHR47481">
    <property type="match status" value="1"/>
</dbReference>
<reference evidence="2" key="2">
    <citation type="submission" date="2025-08" db="UniProtKB">
        <authorList>
            <consortium name="RefSeq"/>
        </authorList>
    </citation>
    <scope>IDENTIFICATION</scope>
</reference>
<reference evidence="1" key="1">
    <citation type="journal article" date="2014" name="Nat. Genet.">
        <title>The genome of the stress-tolerant wild tomato species Solanum pennellii.</title>
        <authorList>
            <person name="Bolger A."/>
            <person name="Scossa F."/>
            <person name="Bolger M.E."/>
            <person name="Lanz C."/>
            <person name="Maumus F."/>
            <person name="Tohge T."/>
            <person name="Quesneville H."/>
            <person name="Alseekh S."/>
            <person name="Sorensen I."/>
            <person name="Lichtenstein G."/>
            <person name="Fich E.A."/>
            <person name="Conte M."/>
            <person name="Keller H."/>
            <person name="Schneeberger K."/>
            <person name="Schwacke R."/>
            <person name="Ofner I."/>
            <person name="Vrebalov J."/>
            <person name="Xu Y."/>
            <person name="Osorio S."/>
            <person name="Aflitos S.A."/>
            <person name="Schijlen E."/>
            <person name="Jimenez-Gomez J.M."/>
            <person name="Ryngajllo M."/>
            <person name="Kimura S."/>
            <person name="Kumar R."/>
            <person name="Koenig D."/>
            <person name="Headland L.R."/>
            <person name="Maloof J.N."/>
            <person name="Sinha N."/>
            <person name="van Ham R.C."/>
            <person name="Lankhorst R.K."/>
            <person name="Mao L."/>
            <person name="Vogel A."/>
            <person name="Arsova B."/>
            <person name="Panstruga R."/>
            <person name="Fei Z."/>
            <person name="Rose J.K."/>
            <person name="Zamir D."/>
            <person name="Carrari F."/>
            <person name="Giovannoni J.J."/>
            <person name="Weigel D."/>
            <person name="Usadel B."/>
            <person name="Fernie A.R."/>
        </authorList>
    </citation>
    <scope>NUCLEOTIDE SEQUENCE [LARGE SCALE GENOMIC DNA]</scope>
    <source>
        <strain evidence="1">cv. LA0716</strain>
    </source>
</reference>
<gene>
    <name evidence="2" type="primary">LOC107013208</name>
</gene>
<dbReference type="Pfam" id="PF14223">
    <property type="entry name" value="Retrotran_gag_2"/>
    <property type="match status" value="1"/>
</dbReference>
<proteinExistence type="predicted"/>
<protein>
    <submittedName>
        <fullName evidence="2">Uncharacterized protein LOC107013208</fullName>
    </submittedName>
</protein>
<evidence type="ECO:0000313" key="2">
    <source>
        <dbReference type="RefSeq" id="XP_015068661.1"/>
    </source>
</evidence>
<accession>A0ABM1GBH2</accession>
<dbReference type="GeneID" id="107013208"/>
<organism evidence="1 2">
    <name type="scientific">Solanum pennellii</name>
    <name type="common">Tomato</name>
    <name type="synonym">Lycopersicon pennellii</name>
    <dbReference type="NCBI Taxonomy" id="28526"/>
    <lineage>
        <taxon>Eukaryota</taxon>
        <taxon>Viridiplantae</taxon>
        <taxon>Streptophyta</taxon>
        <taxon>Embryophyta</taxon>
        <taxon>Tracheophyta</taxon>
        <taxon>Spermatophyta</taxon>
        <taxon>Magnoliopsida</taxon>
        <taxon>eudicotyledons</taxon>
        <taxon>Gunneridae</taxon>
        <taxon>Pentapetalae</taxon>
        <taxon>asterids</taxon>
        <taxon>lamiids</taxon>
        <taxon>Solanales</taxon>
        <taxon>Solanaceae</taxon>
        <taxon>Solanoideae</taxon>
        <taxon>Solaneae</taxon>
        <taxon>Solanum</taxon>
        <taxon>Solanum subgen. Lycopersicon</taxon>
    </lineage>
</organism>
<dbReference type="RefSeq" id="XP_015068661.1">
    <property type="nucleotide sequence ID" value="XM_015213175.1"/>
</dbReference>